<dbReference type="SUPFAM" id="SSF52540">
    <property type="entry name" value="P-loop containing nucleoside triphosphate hydrolases"/>
    <property type="match status" value="1"/>
</dbReference>
<keyword evidence="6" id="KW-0106">Calcium</keyword>
<dbReference type="eggNOG" id="KOG0082">
    <property type="taxonomic scope" value="Eukaryota"/>
</dbReference>
<dbReference type="InterPro" id="IPR001019">
    <property type="entry name" value="Gprotein_alpha_su"/>
</dbReference>
<dbReference type="GO" id="GO:0005634">
    <property type="term" value="C:nucleus"/>
    <property type="evidence" value="ECO:0007669"/>
    <property type="project" value="UniProtKB-SubCell"/>
</dbReference>
<keyword evidence="2 12" id="KW-0479">Metal-binding</keyword>
<dbReference type="EMBL" id="KE344491">
    <property type="protein sequence ID" value="EXB63645.1"/>
    <property type="molecule type" value="Genomic_DNA"/>
</dbReference>
<evidence type="ECO:0000256" key="2">
    <source>
        <dbReference type="ARBA" id="ARBA00022723"/>
    </source>
</evidence>
<dbReference type="Gene3D" id="1.10.400.10">
    <property type="entry name" value="GI Alpha 1, domain 2-like"/>
    <property type="match status" value="1"/>
</dbReference>
<dbReference type="GO" id="GO:0007186">
    <property type="term" value="P:G protein-coupled receptor signaling pathway"/>
    <property type="evidence" value="ECO:0007669"/>
    <property type="project" value="InterPro"/>
</dbReference>
<evidence type="ECO:0000256" key="5">
    <source>
        <dbReference type="ARBA" id="ARBA00022833"/>
    </source>
</evidence>
<dbReference type="PANTHER" id="PTHR36486:SF4">
    <property type="entry name" value="PH DOMAIN-CONTAINING PROTEIN"/>
    <property type="match status" value="1"/>
</dbReference>
<dbReference type="GO" id="GO:0031683">
    <property type="term" value="F:G-protein beta/gamma-subunit complex binding"/>
    <property type="evidence" value="ECO:0007669"/>
    <property type="project" value="InterPro"/>
</dbReference>
<dbReference type="InterPro" id="IPR053057">
    <property type="entry name" value="XLG_GTP-binding"/>
</dbReference>
<comment type="similarity">
    <text evidence="10">Belongs to the G-alpha family. XLG subfamily.</text>
</comment>
<keyword evidence="9" id="KW-0539">Nucleus</keyword>
<dbReference type="PANTHER" id="PTHR36486">
    <property type="entry name" value="OS01G0977800 PROTEIN"/>
    <property type="match status" value="1"/>
</dbReference>
<keyword evidence="7 11" id="KW-0342">GTP-binding</keyword>
<dbReference type="AlphaFoldDB" id="W9R144"/>
<evidence type="ECO:0000256" key="7">
    <source>
        <dbReference type="ARBA" id="ARBA00023134"/>
    </source>
</evidence>
<organism evidence="14 15">
    <name type="scientific">Morus notabilis</name>
    <dbReference type="NCBI Taxonomy" id="981085"/>
    <lineage>
        <taxon>Eukaryota</taxon>
        <taxon>Viridiplantae</taxon>
        <taxon>Streptophyta</taxon>
        <taxon>Embryophyta</taxon>
        <taxon>Tracheophyta</taxon>
        <taxon>Spermatophyta</taxon>
        <taxon>Magnoliopsida</taxon>
        <taxon>eudicotyledons</taxon>
        <taxon>Gunneridae</taxon>
        <taxon>Pentapetalae</taxon>
        <taxon>rosids</taxon>
        <taxon>fabids</taxon>
        <taxon>Rosales</taxon>
        <taxon>Moraceae</taxon>
        <taxon>Moreae</taxon>
        <taxon>Morus</taxon>
    </lineage>
</organism>
<reference evidence="15" key="1">
    <citation type="submission" date="2013-01" db="EMBL/GenBank/DDBJ databases">
        <title>Draft Genome Sequence of a Mulberry Tree, Morus notabilis C.K. Schneid.</title>
        <authorList>
            <person name="He N."/>
            <person name="Zhao S."/>
        </authorList>
    </citation>
    <scope>NUCLEOTIDE SEQUENCE</scope>
</reference>
<keyword evidence="3 11" id="KW-0547">Nucleotide-binding</keyword>
<dbReference type="Proteomes" id="UP000030645">
    <property type="component" value="Unassembled WGS sequence"/>
</dbReference>
<evidence type="ECO:0000256" key="8">
    <source>
        <dbReference type="ARBA" id="ARBA00023224"/>
    </source>
</evidence>
<evidence type="ECO:0000256" key="1">
    <source>
        <dbReference type="ARBA" id="ARBA00004123"/>
    </source>
</evidence>
<evidence type="ECO:0000256" key="11">
    <source>
        <dbReference type="PIRSR" id="PIRSR601019-1"/>
    </source>
</evidence>
<dbReference type="Pfam" id="PF00503">
    <property type="entry name" value="G-alpha"/>
    <property type="match status" value="1"/>
</dbReference>
<dbReference type="KEGG" id="mnt:21409619"/>
<dbReference type="STRING" id="981085.W9R144"/>
<dbReference type="CDD" id="cd00066">
    <property type="entry name" value="G-alpha"/>
    <property type="match status" value="1"/>
</dbReference>
<feature type="binding site" evidence="11">
    <location>
        <begin position="731"/>
        <end position="734"/>
    </location>
    <ligand>
        <name>GTP</name>
        <dbReference type="ChEBI" id="CHEBI:37565"/>
    </ligand>
</feature>
<feature type="binding site" evidence="12">
    <location>
        <position position="454"/>
    </location>
    <ligand>
        <name>Mg(2+)</name>
        <dbReference type="ChEBI" id="CHEBI:18420"/>
    </ligand>
</feature>
<feature type="compositionally biased region" description="Acidic residues" evidence="13">
    <location>
        <begin position="152"/>
        <end position="170"/>
    </location>
</feature>
<evidence type="ECO:0000256" key="3">
    <source>
        <dbReference type="ARBA" id="ARBA00022741"/>
    </source>
</evidence>
<protein>
    <submittedName>
        <fullName evidence="14">Guanine nucleotide-binding protein alpha-1 subunit</fullName>
    </submittedName>
</protein>
<keyword evidence="5" id="KW-0862">Zinc</keyword>
<dbReference type="PRINTS" id="PR00318">
    <property type="entry name" value="GPROTEINA"/>
</dbReference>
<evidence type="ECO:0000256" key="4">
    <source>
        <dbReference type="ARBA" id="ARBA00022771"/>
    </source>
</evidence>
<accession>W9R144</accession>
<feature type="binding site" evidence="12">
    <location>
        <position position="624"/>
    </location>
    <ligand>
        <name>Mg(2+)</name>
        <dbReference type="ChEBI" id="CHEBI:18420"/>
    </ligand>
</feature>
<evidence type="ECO:0000256" key="10">
    <source>
        <dbReference type="ARBA" id="ARBA00060880"/>
    </source>
</evidence>
<dbReference type="SMART" id="SM00275">
    <property type="entry name" value="G_alpha"/>
    <property type="match status" value="1"/>
</dbReference>
<feature type="region of interest" description="Disordered" evidence="13">
    <location>
        <begin position="90"/>
        <end position="183"/>
    </location>
</feature>
<dbReference type="InterPro" id="IPR027417">
    <property type="entry name" value="P-loop_NTPase"/>
</dbReference>
<dbReference type="GO" id="GO:0008270">
    <property type="term" value="F:zinc ion binding"/>
    <property type="evidence" value="ECO:0007669"/>
    <property type="project" value="UniProtKB-KW"/>
</dbReference>
<evidence type="ECO:0000313" key="15">
    <source>
        <dbReference type="Proteomes" id="UP000030645"/>
    </source>
</evidence>
<evidence type="ECO:0000256" key="6">
    <source>
        <dbReference type="ARBA" id="ARBA00022837"/>
    </source>
</evidence>
<keyword evidence="4" id="KW-0863">Zinc-finger</keyword>
<dbReference type="FunFam" id="1.10.400.10:FF:000005">
    <property type="entry name" value="Extra-large guanine nucleotide-binding protein 3"/>
    <property type="match status" value="1"/>
</dbReference>
<comment type="subcellular location">
    <subcellularLocation>
        <location evidence="1">Nucleus</location>
    </subcellularLocation>
</comment>
<name>W9R144_9ROSA</name>
<dbReference type="InterPro" id="IPR011025">
    <property type="entry name" value="GproteinA_insert"/>
</dbReference>
<evidence type="ECO:0000256" key="12">
    <source>
        <dbReference type="PIRSR" id="PIRSR601019-2"/>
    </source>
</evidence>
<dbReference type="GO" id="GO:0005525">
    <property type="term" value="F:GTP binding"/>
    <property type="evidence" value="ECO:0007669"/>
    <property type="project" value="UniProtKB-KW"/>
</dbReference>
<keyword evidence="8" id="KW-0807">Transducer</keyword>
<dbReference type="PROSITE" id="PS51882">
    <property type="entry name" value="G_ALPHA"/>
    <property type="match status" value="1"/>
</dbReference>
<dbReference type="SUPFAM" id="SSF47895">
    <property type="entry name" value="Transducin (alpha subunit), insertion domain"/>
    <property type="match status" value="1"/>
</dbReference>
<proteinExistence type="inferred from homology"/>
<evidence type="ECO:0000313" key="14">
    <source>
        <dbReference type="EMBL" id="EXB63645.1"/>
    </source>
</evidence>
<keyword evidence="15" id="KW-1185">Reference proteome</keyword>
<keyword evidence="12" id="KW-0460">Magnesium</keyword>
<dbReference type="FunFam" id="3.40.50.300:FF:000692">
    <property type="entry name" value="Guanine nucleotide-binding protein subunit alpha"/>
    <property type="match status" value="1"/>
</dbReference>
<sequence>MAAILRKLHPSLATPKAVVEENDDVLNLEYSMALEYTGPPVTYNIPHVSPVDFDQIPTAAVAVAALSSSLLRDLAVPVVVPIVKSRKPELQPSPSEIVELPRDGDYMNPRNWESAEESSLSSDVFSHKEEGENEEDGQTGETPRHARKRSVEEDEWSDSVEAEAEAEAEAVEERPPRAVRTGKKGSCYRCHNGNRFTEKEICIVCGAKYCFGCVLRAMGSMPEGRKCVSCIGYRIDEGRRGKLGKCSRLLKRLLTELEVEQIMKAEVVCKVNQLPANLVFVNGEPLSQEELARLKSCKNPPRKLKPGSYWYDNVSGFWGKEGRVYSQIISPQLNVGGNLKRNASNGNTNIQINNREITEVELWILKLAGVPCEGDLHYWVNPDGSYQEEGMNKVKGKIWDKATVKLACALLNLPIPSDASNLTTEEGDRVRSAQFEERKLNKFLLVGSDQSGTSTIFKQAKILYNVPFSEEERQNIKLMIQSKLYGYLGILLEGREQFEEESLIQKQKRRLSDQPRPSGSAEQIDETTIYSIGPRLKAFSDWLLKIMASGNLEAIFPTATREYAQFVEDLWNDAAIQATYNRRNELEMLPRAATYFLNRAIEISRTDYEPSDTDILYAEGITSSNSVASVEFSCPKLEQDSIVDSPIRRDPKMRCQLIRVHSSSLGENCKWLQMFEDVDMVLFCVALSDYDEFYYDGNGVLVNKMMASKQLFESIITHPSFEKKHFLLILNKFDLLEEKIDRVPLSRCEWFPNFCPVIGHHPTGSNNNNINNPTLANRAFHYIAVMFKRLFHSLTDRKLFVSLINGLESDTVDEALRYAGEILKWIEEKPKFIPDQQIYSTSIEASSSS</sequence>
<dbReference type="GO" id="GO:0003924">
    <property type="term" value="F:GTPase activity"/>
    <property type="evidence" value="ECO:0007669"/>
    <property type="project" value="InterPro"/>
</dbReference>
<dbReference type="OrthoDB" id="5817230at2759"/>
<evidence type="ECO:0000256" key="13">
    <source>
        <dbReference type="SAM" id="MobiDB-lite"/>
    </source>
</evidence>
<gene>
    <name evidence="14" type="ORF">L484_026987</name>
</gene>
<evidence type="ECO:0000256" key="9">
    <source>
        <dbReference type="ARBA" id="ARBA00023242"/>
    </source>
</evidence>
<dbReference type="Gene3D" id="3.40.50.300">
    <property type="entry name" value="P-loop containing nucleotide triphosphate hydrolases"/>
    <property type="match status" value="1"/>
</dbReference>